<dbReference type="SUPFAM" id="SSF50494">
    <property type="entry name" value="Trypsin-like serine proteases"/>
    <property type="match status" value="1"/>
</dbReference>
<proteinExistence type="predicted"/>
<dbReference type="Pfam" id="PF13365">
    <property type="entry name" value="Trypsin_2"/>
    <property type="match status" value="1"/>
</dbReference>
<dbReference type="InterPro" id="IPR009003">
    <property type="entry name" value="Peptidase_S1_PA"/>
</dbReference>
<dbReference type="Proteomes" id="UP000576368">
    <property type="component" value="Unassembled WGS sequence"/>
</dbReference>
<gene>
    <name evidence="1" type="ORF">GGR15_003002</name>
</gene>
<accession>A0A7X5YEA8</accession>
<evidence type="ECO:0000313" key="1">
    <source>
        <dbReference type="EMBL" id="NJC19370.1"/>
    </source>
</evidence>
<dbReference type="GO" id="GO:0008233">
    <property type="term" value="F:peptidase activity"/>
    <property type="evidence" value="ECO:0007669"/>
    <property type="project" value="UniProtKB-KW"/>
</dbReference>
<dbReference type="GO" id="GO:0006508">
    <property type="term" value="P:proteolysis"/>
    <property type="evidence" value="ECO:0007669"/>
    <property type="project" value="UniProtKB-KW"/>
</dbReference>
<sequence length="307" mass="34694">MKMINYWRKFLSIGLYLVVFGTVACQGQKNEKEVVYRDYTHMEADLLDSLKRDEVKTLFRGVHVLRQQAQQVKESTPVRLESQRVEKKKLSPQDMIEKRRGSVLTVNKYHRAMMHPEGVTGWATAVVLSNDGICVSNYHVFWEFLDSTAKLNPRDSIMFVATEEGRVYPITEILSFNKAADVTFFKIDTRGDMLTPIPLGNDLPAGTGVHLLSHPEGYPYAYTNGVVMRTTTSDAKDPFARRMELTVDYAKGSSGGPIMDDCGNMVAMVSSIRAIFYSNQPPYSQQMNVKLTIPVSSLRMLMQGKNE</sequence>
<dbReference type="Gene3D" id="2.40.10.10">
    <property type="entry name" value="Trypsin-like serine proteases"/>
    <property type="match status" value="2"/>
</dbReference>
<dbReference type="AlphaFoldDB" id="A0A7X5YEA8"/>
<protein>
    <submittedName>
        <fullName evidence="1">S1-C subfamily serine protease</fullName>
    </submittedName>
</protein>
<evidence type="ECO:0000313" key="2">
    <source>
        <dbReference type="Proteomes" id="UP000576368"/>
    </source>
</evidence>
<comment type="caution">
    <text evidence="1">The sequence shown here is derived from an EMBL/GenBank/DDBJ whole genome shotgun (WGS) entry which is preliminary data.</text>
</comment>
<reference evidence="1 2" key="1">
    <citation type="submission" date="2020-03" db="EMBL/GenBank/DDBJ databases">
        <title>Genomic Encyclopedia of Type Strains, Phase IV (KMG-IV): sequencing the most valuable type-strain genomes for metagenomic binning, comparative biology and taxonomic classification.</title>
        <authorList>
            <person name="Goeker M."/>
        </authorList>
    </citation>
    <scope>NUCLEOTIDE SEQUENCE [LARGE SCALE GENOMIC DNA]</scope>
    <source>
        <strain evidence="1 2">DSM 105722</strain>
    </source>
</reference>
<keyword evidence="1" id="KW-0378">Hydrolase</keyword>
<organism evidence="1 2">
    <name type="scientific">Butyricimonas paravirosa</name>
    <dbReference type="NCBI Taxonomy" id="1472417"/>
    <lineage>
        <taxon>Bacteria</taxon>
        <taxon>Pseudomonadati</taxon>
        <taxon>Bacteroidota</taxon>
        <taxon>Bacteroidia</taxon>
        <taxon>Bacteroidales</taxon>
        <taxon>Odoribacteraceae</taxon>
        <taxon>Butyricimonas</taxon>
    </lineage>
</organism>
<name>A0A7X5YEA8_9BACT</name>
<keyword evidence="1" id="KW-0645">Protease</keyword>
<dbReference type="GeneID" id="86893359"/>
<dbReference type="InterPro" id="IPR043504">
    <property type="entry name" value="Peptidase_S1_PA_chymotrypsin"/>
</dbReference>
<dbReference type="EMBL" id="JAATLI010000010">
    <property type="protein sequence ID" value="NJC19370.1"/>
    <property type="molecule type" value="Genomic_DNA"/>
</dbReference>
<dbReference type="RefSeq" id="WP_229782457.1">
    <property type="nucleotide sequence ID" value="NZ_BMPA01000010.1"/>
</dbReference>
<dbReference type="PROSITE" id="PS51257">
    <property type="entry name" value="PROKAR_LIPOPROTEIN"/>
    <property type="match status" value="1"/>
</dbReference>